<dbReference type="AlphaFoldDB" id="A0A219AQ84"/>
<keyword evidence="2" id="KW-1185">Reference proteome</keyword>
<dbReference type="KEGG" id="pchm:VFPPC_17854"/>
<dbReference type="Proteomes" id="UP000078397">
    <property type="component" value="Unassembled WGS sequence"/>
</dbReference>
<dbReference type="GeneID" id="33936760"/>
<proteinExistence type="predicted"/>
<sequence>MEATVPVAVCVMLSTPETTGLSQVAPSGLTNPVETLLYSTILWIQPVKQMWQRYRRASQMPQGAGCKTYLSWKRYPHIGQHTIECCAMLVYTWHRWIWCHGAVDSLCHTY</sequence>
<dbReference type="RefSeq" id="XP_022285416.1">
    <property type="nucleotide sequence ID" value="XM_022429530.1"/>
</dbReference>
<dbReference type="EMBL" id="LSBJ02000004">
    <property type="protein sequence ID" value="OWT42953.1"/>
    <property type="molecule type" value="Genomic_DNA"/>
</dbReference>
<gene>
    <name evidence="1" type="ORF">VFPPC_17854</name>
</gene>
<name>A0A219AQ84_METCM</name>
<evidence type="ECO:0000313" key="2">
    <source>
        <dbReference type="Proteomes" id="UP000078397"/>
    </source>
</evidence>
<comment type="caution">
    <text evidence="1">The sequence shown here is derived from an EMBL/GenBank/DDBJ whole genome shotgun (WGS) entry which is preliminary data.</text>
</comment>
<protein>
    <submittedName>
        <fullName evidence="1">Uncharacterized protein</fullName>
    </submittedName>
</protein>
<accession>A0A219AQ84</accession>
<organism evidence="1 2">
    <name type="scientific">Pochonia chlamydosporia 170</name>
    <dbReference type="NCBI Taxonomy" id="1380566"/>
    <lineage>
        <taxon>Eukaryota</taxon>
        <taxon>Fungi</taxon>
        <taxon>Dikarya</taxon>
        <taxon>Ascomycota</taxon>
        <taxon>Pezizomycotina</taxon>
        <taxon>Sordariomycetes</taxon>
        <taxon>Hypocreomycetidae</taxon>
        <taxon>Hypocreales</taxon>
        <taxon>Clavicipitaceae</taxon>
        <taxon>Pochonia</taxon>
    </lineage>
</organism>
<evidence type="ECO:0000313" key="1">
    <source>
        <dbReference type="EMBL" id="OWT42953.1"/>
    </source>
</evidence>
<reference evidence="1 2" key="1">
    <citation type="journal article" date="2016" name="PLoS Pathog.">
        <title>Biosynthesis of antibiotic leucinostatins in bio-control fungus Purpureocillium lilacinum and their inhibition on phytophthora revealed by genome mining.</title>
        <authorList>
            <person name="Wang G."/>
            <person name="Liu Z."/>
            <person name="Lin R."/>
            <person name="Li E."/>
            <person name="Mao Z."/>
            <person name="Ling J."/>
            <person name="Yang Y."/>
            <person name="Yin W.B."/>
            <person name="Xie B."/>
        </authorList>
    </citation>
    <scope>NUCLEOTIDE SEQUENCE [LARGE SCALE GENOMIC DNA]</scope>
    <source>
        <strain evidence="1">170</strain>
    </source>
</reference>